<dbReference type="Gene3D" id="3.40.50.11310">
    <property type="entry name" value="Bacterial phosphonate metabolism protein PhnH"/>
    <property type="match status" value="1"/>
</dbReference>
<accession>A0A0P6W803</accession>
<dbReference type="PIRSF" id="PIRSF020680">
    <property type="entry name" value="PhnH"/>
    <property type="match status" value="1"/>
</dbReference>
<evidence type="ECO:0008006" key="3">
    <source>
        <dbReference type="Google" id="ProtNLM"/>
    </source>
</evidence>
<keyword evidence="2" id="KW-1185">Reference proteome</keyword>
<reference evidence="1 2" key="2">
    <citation type="submission" date="2015-10" db="EMBL/GenBank/DDBJ databases">
        <title>Draft Genome Sequence of Prosthecomicrobium hirschii ATCC 27832.</title>
        <authorList>
            <person name="Daniel J."/>
            <person name="Givan S.A."/>
            <person name="Brun Y.V."/>
            <person name="Brown P.J."/>
        </authorList>
    </citation>
    <scope>NUCLEOTIDE SEQUENCE [LARGE SCALE GENOMIC DNA]</scope>
    <source>
        <strain evidence="1 2">16</strain>
    </source>
</reference>
<dbReference type="InterPro" id="IPR038058">
    <property type="entry name" value="PhnH-like_sp"/>
</dbReference>
<dbReference type="Proteomes" id="UP000048984">
    <property type="component" value="Unassembled WGS sequence"/>
</dbReference>
<dbReference type="SUPFAM" id="SSF159709">
    <property type="entry name" value="PhnH-like"/>
    <property type="match status" value="1"/>
</dbReference>
<reference evidence="1 2" key="1">
    <citation type="submission" date="2015-09" db="EMBL/GenBank/DDBJ databases">
        <authorList>
            <person name="Jackson K.R."/>
            <person name="Lunt B.L."/>
            <person name="Fisher J.N.B."/>
            <person name="Gardner A.V."/>
            <person name="Bailey M.E."/>
            <person name="Deus L.M."/>
            <person name="Earl A.S."/>
            <person name="Gibby P.D."/>
            <person name="Hartmann K.A."/>
            <person name="Liu J.E."/>
            <person name="Manci A.M."/>
            <person name="Nielsen D.A."/>
            <person name="Solomon M.B."/>
            <person name="Breakwell D.P."/>
            <person name="Burnett S.H."/>
            <person name="Grose J.H."/>
        </authorList>
    </citation>
    <scope>NUCLEOTIDE SEQUENCE [LARGE SCALE GENOMIC DNA]</scope>
    <source>
        <strain evidence="1 2">16</strain>
    </source>
</reference>
<gene>
    <name evidence="1" type="ORF">ABB55_15795</name>
</gene>
<comment type="caution">
    <text evidence="1">The sequence shown here is derived from an EMBL/GenBank/DDBJ whole genome shotgun (WGS) entry which is preliminary data.</text>
</comment>
<dbReference type="AlphaFoldDB" id="A0A0P6W803"/>
<protein>
    <recommendedName>
        <fullName evidence="3">Phosphonate C-P lyase system protein PhnH</fullName>
    </recommendedName>
</protein>
<evidence type="ECO:0000313" key="1">
    <source>
        <dbReference type="EMBL" id="KPL53500.1"/>
    </source>
</evidence>
<proteinExistence type="predicted"/>
<dbReference type="InterPro" id="IPR008772">
    <property type="entry name" value="Phosphonate_metab_PhnH"/>
</dbReference>
<dbReference type="EMBL" id="LJYW01000001">
    <property type="protein sequence ID" value="KPL53500.1"/>
    <property type="molecule type" value="Genomic_DNA"/>
</dbReference>
<sequence length="203" mass="20925">MTAIVSAAGFENPVHEAQATFRAAMRALAEPGLAQAVTPALLAPPPLQPATAALLLALADFETPIWLDPAALAMDGLADFLRFQTGAPIVADPSRAAFGVITDAAAFDGLDRFAQGTLDYPDRSTTLILQVDALAAEGAFELSGPGIAGRRRLGVTPAIPGLARALAGNHEMFPRGVDLLLVAGDTVVGLPRSTRVTEDAACM</sequence>
<dbReference type="GO" id="GO:0019634">
    <property type="term" value="P:organic phosphonate metabolic process"/>
    <property type="evidence" value="ECO:0007669"/>
    <property type="project" value="InterPro"/>
</dbReference>
<organism evidence="1 2">
    <name type="scientific">Prosthecodimorpha hirschii</name>
    <dbReference type="NCBI Taxonomy" id="665126"/>
    <lineage>
        <taxon>Bacteria</taxon>
        <taxon>Pseudomonadati</taxon>
        <taxon>Pseudomonadota</taxon>
        <taxon>Alphaproteobacteria</taxon>
        <taxon>Hyphomicrobiales</taxon>
        <taxon>Ancalomicrobiaceae</taxon>
        <taxon>Prosthecodimorpha</taxon>
    </lineage>
</organism>
<dbReference type="RefSeq" id="WP_054359664.1">
    <property type="nucleotide sequence ID" value="NZ_LJYW01000001.1"/>
</dbReference>
<dbReference type="NCBIfam" id="TIGR03292">
    <property type="entry name" value="PhnH_redo"/>
    <property type="match status" value="1"/>
</dbReference>
<dbReference type="Pfam" id="PF05845">
    <property type="entry name" value="PhnH"/>
    <property type="match status" value="1"/>
</dbReference>
<dbReference type="STRING" id="665126.ABB55_15795"/>
<name>A0A0P6W803_9HYPH</name>
<evidence type="ECO:0000313" key="2">
    <source>
        <dbReference type="Proteomes" id="UP000048984"/>
    </source>
</evidence>